<dbReference type="InterPro" id="IPR032271">
    <property type="entry name" value="DUF4987"/>
</dbReference>
<accession>F3QTD7</accession>
<keyword evidence="4" id="KW-1185">Reference proteome</keyword>
<sequence>MKRFSILSLICLAAFTLQSCLFSEDDIFEDSSTNRTNQALDNYQALLTSATNGWKLEYYPGGKSHDIGGVTMLMKFEGEDVTIMSDTKVQGFNDKTETQAGERVTSKFTLIADQGPVLSFSTYNVLIHYWSEPKGGLDVDGYAGDFEFVITDARENEVTLKGKKHGTIMHMTKLANDVDWDAYIAACNKIRTESEEYGTLVGFKGETTFTPSAFSQENVITFSETASNGETTKRKVSFAYTDKGIRLYSPTTVNGVECDNFVWDNETKSFTSTSDNSVELKYVRPTDYVPIEFYTEHQWTLEYTYNFGQKDTVETVSFTRLENTDTLQTQISALNLKFKVKAVYNRTTGMIEFRTQYLDMVVLSTEEEGEMDAYIHLCPWDENAGNMYLMPKAGIVSYTTQMTPRILEFTDNGRISESSINGFVFYAFKGEDRASEQLGVLNTYSEIKLKQKD</sequence>
<dbReference type="EMBL" id="AFBR01000036">
    <property type="protein sequence ID" value="EGG54662.1"/>
    <property type="molecule type" value="Genomic_DNA"/>
</dbReference>
<evidence type="ECO:0000313" key="4">
    <source>
        <dbReference type="Proteomes" id="UP000005546"/>
    </source>
</evidence>
<keyword evidence="1" id="KW-0732">Signal</keyword>
<dbReference type="RefSeq" id="WP_008626551.1">
    <property type="nucleotide sequence ID" value="NZ_GL883837.1"/>
</dbReference>
<dbReference type="InterPro" id="IPR025396">
    <property type="entry name" value="DUF4302"/>
</dbReference>
<reference evidence="3 4" key="1">
    <citation type="submission" date="2011-02" db="EMBL/GenBank/DDBJ databases">
        <authorList>
            <person name="Weinstock G."/>
            <person name="Sodergren E."/>
            <person name="Clifton S."/>
            <person name="Fulton L."/>
            <person name="Fulton B."/>
            <person name="Courtney L."/>
            <person name="Fronick C."/>
            <person name="Harrison M."/>
            <person name="Strong C."/>
            <person name="Farmer C."/>
            <person name="Delahaunty K."/>
            <person name="Markovic C."/>
            <person name="Hall O."/>
            <person name="Minx P."/>
            <person name="Tomlinson C."/>
            <person name="Mitreva M."/>
            <person name="Hou S."/>
            <person name="Chen J."/>
            <person name="Wollam A."/>
            <person name="Pepin K.H."/>
            <person name="Johnson M."/>
            <person name="Bhonagiri V."/>
            <person name="Zhang X."/>
            <person name="Suruliraj S."/>
            <person name="Warren W."/>
            <person name="Chinwalla A."/>
            <person name="Mardis E.R."/>
            <person name="Wilson R.K."/>
        </authorList>
    </citation>
    <scope>NUCLEOTIDE SEQUENCE [LARGE SCALE GENOMIC DNA]</scope>
    <source>
        <strain evidence="3 4">YIT 11841</strain>
    </source>
</reference>
<dbReference type="eggNOG" id="ENOG5032HHE">
    <property type="taxonomic scope" value="Bacteria"/>
</dbReference>
<comment type="caution">
    <text evidence="3">The sequence shown here is derived from an EMBL/GenBank/DDBJ whole genome shotgun (WGS) entry which is preliminary data.</text>
</comment>
<dbReference type="Proteomes" id="UP000005546">
    <property type="component" value="Unassembled WGS sequence"/>
</dbReference>
<feature type="chain" id="PRO_5003300887" evidence="1">
    <location>
        <begin position="20"/>
        <end position="453"/>
    </location>
</feature>
<dbReference type="Pfam" id="PF14135">
    <property type="entry name" value="DUF4302"/>
    <property type="match status" value="1"/>
</dbReference>
<organism evidence="3 4">
    <name type="scientific">Paraprevotella xylaniphila YIT 11841</name>
    <dbReference type="NCBI Taxonomy" id="762982"/>
    <lineage>
        <taxon>Bacteria</taxon>
        <taxon>Pseudomonadati</taxon>
        <taxon>Bacteroidota</taxon>
        <taxon>Bacteroidia</taxon>
        <taxon>Bacteroidales</taxon>
        <taxon>Prevotellaceae</taxon>
        <taxon>Paraprevotella</taxon>
    </lineage>
</organism>
<dbReference type="OrthoDB" id="1150854at2"/>
<dbReference type="PROSITE" id="PS51257">
    <property type="entry name" value="PROKAR_LIPOPROTEIN"/>
    <property type="match status" value="1"/>
</dbReference>
<dbReference type="HOGENOM" id="CLU_050523_1_0_10"/>
<name>F3QTD7_9BACT</name>
<feature type="signal peptide" evidence="1">
    <location>
        <begin position="1"/>
        <end position="19"/>
    </location>
</feature>
<evidence type="ECO:0000313" key="3">
    <source>
        <dbReference type="EMBL" id="EGG54662.1"/>
    </source>
</evidence>
<dbReference type="AlphaFoldDB" id="F3QTD7"/>
<feature type="domain" description="DUF4987" evidence="2">
    <location>
        <begin position="273"/>
        <end position="424"/>
    </location>
</feature>
<dbReference type="GeneID" id="98397920"/>
<gene>
    <name evidence="3" type="ORF">HMPREF9442_01454</name>
</gene>
<evidence type="ECO:0000259" key="2">
    <source>
        <dbReference type="Pfam" id="PF16377"/>
    </source>
</evidence>
<proteinExistence type="predicted"/>
<evidence type="ECO:0000256" key="1">
    <source>
        <dbReference type="SAM" id="SignalP"/>
    </source>
</evidence>
<protein>
    <submittedName>
        <fullName evidence="3">Conserved domain protein</fullName>
    </submittedName>
</protein>
<dbReference type="STRING" id="762982.HMPREF9442_01454"/>
<dbReference type="Pfam" id="PF16377">
    <property type="entry name" value="DUF4987"/>
    <property type="match status" value="1"/>
</dbReference>